<dbReference type="OrthoDB" id="7328968at2"/>
<gene>
    <name evidence="2" type="ORF">TH30_18375</name>
</gene>
<organism evidence="2 3">
    <name type="scientific">Thalassospira profundimaris</name>
    <dbReference type="NCBI Taxonomy" id="502049"/>
    <lineage>
        <taxon>Bacteria</taxon>
        <taxon>Pseudomonadati</taxon>
        <taxon>Pseudomonadota</taxon>
        <taxon>Alphaproteobacteria</taxon>
        <taxon>Rhodospirillales</taxon>
        <taxon>Thalassospiraceae</taxon>
        <taxon>Thalassospira</taxon>
    </lineage>
</organism>
<dbReference type="EMBL" id="JPWI01000013">
    <property type="protein sequence ID" value="RCK43581.1"/>
    <property type="molecule type" value="Genomic_DNA"/>
</dbReference>
<dbReference type="Proteomes" id="UP000252255">
    <property type="component" value="Unassembled WGS sequence"/>
</dbReference>
<comment type="caution">
    <text evidence="2">The sequence shown here is derived from an EMBL/GenBank/DDBJ whole genome shotgun (WGS) entry which is preliminary data.</text>
</comment>
<name>A0A367WSS1_9PROT</name>
<dbReference type="CDD" id="cd04301">
    <property type="entry name" value="NAT_SF"/>
    <property type="match status" value="1"/>
</dbReference>
<dbReference type="GO" id="GO:0016747">
    <property type="term" value="F:acyltransferase activity, transferring groups other than amino-acyl groups"/>
    <property type="evidence" value="ECO:0007669"/>
    <property type="project" value="InterPro"/>
</dbReference>
<reference evidence="2 3" key="1">
    <citation type="submission" date="2014-07" db="EMBL/GenBank/DDBJ databases">
        <title>Draft genome sequence of Thalassospira profundimaris PR54-5.</title>
        <authorList>
            <person name="Lai Q."/>
            <person name="Shao Z."/>
        </authorList>
    </citation>
    <scope>NUCLEOTIDE SEQUENCE [LARGE SCALE GENOMIC DNA]</scope>
    <source>
        <strain evidence="2 3">PR54-5</strain>
    </source>
</reference>
<dbReference type="Gene3D" id="3.40.630.30">
    <property type="match status" value="1"/>
</dbReference>
<feature type="domain" description="N-acetyltransferase" evidence="1">
    <location>
        <begin position="175"/>
        <end position="309"/>
    </location>
</feature>
<evidence type="ECO:0000259" key="1">
    <source>
        <dbReference type="PROSITE" id="PS51186"/>
    </source>
</evidence>
<dbReference type="InterPro" id="IPR016181">
    <property type="entry name" value="Acyl_CoA_acyltransferase"/>
</dbReference>
<dbReference type="PROSITE" id="PS51186">
    <property type="entry name" value="GNAT"/>
    <property type="match status" value="1"/>
</dbReference>
<dbReference type="RefSeq" id="WP_114099459.1">
    <property type="nucleotide sequence ID" value="NZ_JPWI01000013.1"/>
</dbReference>
<dbReference type="Pfam" id="PF00583">
    <property type="entry name" value="Acetyltransf_1"/>
    <property type="match status" value="1"/>
</dbReference>
<dbReference type="InterPro" id="IPR000182">
    <property type="entry name" value="GNAT_dom"/>
</dbReference>
<evidence type="ECO:0000313" key="2">
    <source>
        <dbReference type="EMBL" id="RCK43581.1"/>
    </source>
</evidence>
<protein>
    <recommendedName>
        <fullName evidence="1">N-acetyltransferase domain-containing protein</fullName>
    </recommendedName>
</protein>
<sequence>MSDTDLALHVAQYDPATMEEPFRALLTGWGVLEQSSPFYDYWQPILKDHRTVLDGLVMAFDGTSIIGLAQINWRPTIDKNSRSVSYFIDRNQPRETVARALKQHLDILFRQRGWTTQVAFAPPELAEYSTLYEKVGFAHQAEYDSMRMIWDGGDYAKPAVAGLSIHHYDRDHPDPVIEAELATLFNRTFANEPACADLEGKDIRKLATHGGTWFAFAREQATGAIVAYAECGVDGMFSAISVIRPYWGKGVAEWLAAHCMDHFRANGIDKLWSLVRTRNAASIRLHERMGWKRDGDGIYRYFFSQIEQA</sequence>
<accession>A0A367WSS1</accession>
<proteinExistence type="predicted"/>
<dbReference type="SUPFAM" id="SSF55729">
    <property type="entry name" value="Acyl-CoA N-acyltransferases (Nat)"/>
    <property type="match status" value="1"/>
</dbReference>
<evidence type="ECO:0000313" key="3">
    <source>
        <dbReference type="Proteomes" id="UP000252255"/>
    </source>
</evidence>
<dbReference type="AlphaFoldDB" id="A0A367WSS1"/>